<evidence type="ECO:0000313" key="4">
    <source>
        <dbReference type="EMBL" id="AFM20036.1"/>
    </source>
</evidence>
<dbReference type="SUPFAM" id="SSF109709">
    <property type="entry name" value="KorB DNA-binding domain-like"/>
    <property type="match status" value="1"/>
</dbReference>
<dbReference type="GO" id="GO:0005694">
    <property type="term" value="C:chromosome"/>
    <property type="evidence" value="ECO:0007669"/>
    <property type="project" value="TreeGrafter"/>
</dbReference>
<geneLocation type="plasmid" evidence="4 5">
    <name>pMYCCH.01</name>
</geneLocation>
<name>I4BRX9_MYCCN</name>
<reference evidence="4 5" key="1">
    <citation type="submission" date="2012-06" db="EMBL/GenBank/DDBJ databases">
        <title>Complete sequence of plasmid 1 of Mycobacterium chubuense NBB4.</title>
        <authorList>
            <consortium name="US DOE Joint Genome Institute"/>
            <person name="Lucas S."/>
            <person name="Han J."/>
            <person name="Lapidus A."/>
            <person name="Cheng J.-F."/>
            <person name="Goodwin L."/>
            <person name="Pitluck S."/>
            <person name="Peters L."/>
            <person name="Mikhailova N."/>
            <person name="Teshima H."/>
            <person name="Detter J.C."/>
            <person name="Han C."/>
            <person name="Tapia R."/>
            <person name="Land M."/>
            <person name="Hauser L."/>
            <person name="Kyrpides N."/>
            <person name="Ivanova N."/>
            <person name="Pagani I."/>
            <person name="Mattes T."/>
            <person name="Holmes A."/>
            <person name="Rutledge P."/>
            <person name="Paulsen I."/>
            <person name="Coleman N."/>
            <person name="Woyke T."/>
        </authorList>
    </citation>
    <scope>NUCLEOTIDE SEQUENCE [LARGE SCALE GENOMIC DNA]</scope>
    <source>
        <strain evidence="4 5">NBB4</strain>
        <plasmid evidence="4 5">pMYCCH.01</plasmid>
    </source>
</reference>
<gene>
    <name evidence="4" type="ordered locus">Mycch_5359</name>
</gene>
<dbReference type="GO" id="GO:0003677">
    <property type="term" value="F:DNA binding"/>
    <property type="evidence" value="ECO:0007669"/>
    <property type="project" value="InterPro"/>
</dbReference>
<evidence type="ECO:0000256" key="1">
    <source>
        <dbReference type="ARBA" id="ARBA00006295"/>
    </source>
</evidence>
<dbReference type="InterPro" id="IPR036086">
    <property type="entry name" value="ParB/Sulfiredoxin_sf"/>
</dbReference>
<keyword evidence="5" id="KW-1185">Reference proteome</keyword>
<sequence precursor="true">MAAGSTTTVTRAGTRKTANKLARFAGGAETSDFVAAAEGLDGAGGITAGLASLAAADGQRFIEAPTEAIAPHPYNAPARSQPQPDNPRWIELVESVRAAGVQVPILVVSRAAFVQARPELEPSLESSTRYVVIYGHRRRAAALEAGLATVPAVIDDSAMTDGGDLDAMTIENLGREDLSEFEQAEVFARYSEAGFSQRDIAGKLGVNQSTVSRRLNLLLLCPEVRSAVERGDIKHTEAAELAGKLPYGPRRPWQSDLHPEQEVDHRQADQLAACQLVASGATPKRAAERVLAERRARQRALAEGVDIIDPKERFGPNYQQYVIDSPAAANGDAVVAAIDGLQGSLVYYRASAKPAHVASPQPPAAGKDTVSARQRTAAAKGRLLACPRLVASPPPREKLLPLLAAQYASGLAALGASSAGWKSAFDLSRAAGLATAQHSDAGAYRTAAAAEVTLKRQLEIAWACAVAAFELHASDRTRDSWNHLDVAYLQLLQERADYSPTPWELERIAAVGHGMQRPAPYDCGSTSSDA</sequence>
<feature type="domain" description="ParB-like N-terminal" evidence="3">
    <location>
        <begin position="62"/>
        <end position="174"/>
    </location>
</feature>
<dbReference type="EMBL" id="CP003054">
    <property type="protein sequence ID" value="AFM20036.1"/>
    <property type="molecule type" value="Genomic_DNA"/>
</dbReference>
<dbReference type="OrthoDB" id="4480934at2"/>
<keyword evidence="4" id="KW-0614">Plasmid</keyword>
<dbReference type="PANTHER" id="PTHR33375">
    <property type="entry name" value="CHROMOSOME-PARTITIONING PROTEIN PARB-RELATED"/>
    <property type="match status" value="1"/>
</dbReference>
<dbReference type="Pfam" id="PF17762">
    <property type="entry name" value="HTH_ParB"/>
    <property type="match status" value="1"/>
</dbReference>
<dbReference type="GO" id="GO:0007059">
    <property type="term" value="P:chromosome segregation"/>
    <property type="evidence" value="ECO:0007669"/>
    <property type="project" value="UniProtKB-KW"/>
</dbReference>
<organism evidence="4 5">
    <name type="scientific">Mycolicibacterium chubuense (strain NBB4)</name>
    <name type="common">Mycobacterium chubuense</name>
    <dbReference type="NCBI Taxonomy" id="710421"/>
    <lineage>
        <taxon>Bacteria</taxon>
        <taxon>Bacillati</taxon>
        <taxon>Actinomycetota</taxon>
        <taxon>Actinomycetes</taxon>
        <taxon>Mycobacteriales</taxon>
        <taxon>Mycobacteriaceae</taxon>
        <taxon>Mycolicibacterium</taxon>
    </lineage>
</organism>
<accession>I4BRX9</accession>
<evidence type="ECO:0000259" key="3">
    <source>
        <dbReference type="SMART" id="SM00470"/>
    </source>
</evidence>
<dbReference type="InterPro" id="IPR041468">
    <property type="entry name" value="HTH_ParB/Spo0J"/>
</dbReference>
<keyword evidence="2" id="KW-0159">Chromosome partition</keyword>
<dbReference type="InterPro" id="IPR003115">
    <property type="entry name" value="ParB_N"/>
</dbReference>
<dbReference type="HOGENOM" id="CLU_498583_0_0_11"/>
<dbReference type="PATRIC" id="fig|710421.3.peg.5348"/>
<dbReference type="Proteomes" id="UP000006057">
    <property type="component" value="Plasmid pMYCCH.01"/>
</dbReference>
<evidence type="ECO:0000256" key="2">
    <source>
        <dbReference type="ARBA" id="ARBA00022829"/>
    </source>
</evidence>
<dbReference type="NCBIfam" id="TIGR00180">
    <property type="entry name" value="parB_part"/>
    <property type="match status" value="1"/>
</dbReference>
<dbReference type="AlphaFoldDB" id="I4BRX9"/>
<comment type="similarity">
    <text evidence="1">Belongs to the ParB family.</text>
</comment>
<dbReference type="KEGG" id="mcb:Mycch_5359"/>
<evidence type="ECO:0000313" key="5">
    <source>
        <dbReference type="Proteomes" id="UP000006057"/>
    </source>
</evidence>
<dbReference type="InterPro" id="IPR050336">
    <property type="entry name" value="Chromosome_partition/occlusion"/>
</dbReference>
<proteinExistence type="inferred from homology"/>
<dbReference type="SUPFAM" id="SSF110849">
    <property type="entry name" value="ParB/Sulfiredoxin"/>
    <property type="match status" value="1"/>
</dbReference>
<dbReference type="Gene3D" id="3.90.1530.30">
    <property type="match status" value="1"/>
</dbReference>
<dbReference type="Pfam" id="PF02195">
    <property type="entry name" value="ParB_N"/>
    <property type="match status" value="1"/>
</dbReference>
<dbReference type="InterPro" id="IPR004437">
    <property type="entry name" value="ParB/RepB/Spo0J"/>
</dbReference>
<protein>
    <submittedName>
        <fullName evidence="4">ParB-like partition protein</fullName>
    </submittedName>
</protein>
<dbReference type="Gene3D" id="1.10.10.2830">
    <property type="match status" value="1"/>
</dbReference>
<dbReference type="PANTHER" id="PTHR33375:SF1">
    <property type="entry name" value="CHROMOSOME-PARTITIONING PROTEIN PARB-RELATED"/>
    <property type="match status" value="1"/>
</dbReference>
<dbReference type="SMART" id="SM00470">
    <property type="entry name" value="ParB"/>
    <property type="match status" value="1"/>
</dbReference>